<name>A0A4Z2IKC2_9TELE</name>
<organism evidence="2 3">
    <name type="scientific">Liparis tanakae</name>
    <name type="common">Tanaka's snailfish</name>
    <dbReference type="NCBI Taxonomy" id="230148"/>
    <lineage>
        <taxon>Eukaryota</taxon>
        <taxon>Metazoa</taxon>
        <taxon>Chordata</taxon>
        <taxon>Craniata</taxon>
        <taxon>Vertebrata</taxon>
        <taxon>Euteleostomi</taxon>
        <taxon>Actinopterygii</taxon>
        <taxon>Neopterygii</taxon>
        <taxon>Teleostei</taxon>
        <taxon>Neoteleostei</taxon>
        <taxon>Acanthomorphata</taxon>
        <taxon>Eupercaria</taxon>
        <taxon>Perciformes</taxon>
        <taxon>Cottioidei</taxon>
        <taxon>Cottales</taxon>
        <taxon>Liparidae</taxon>
        <taxon>Liparis</taxon>
    </lineage>
</organism>
<gene>
    <name evidence="2" type="ORF">EYF80_011847</name>
</gene>
<dbReference type="Proteomes" id="UP000314294">
    <property type="component" value="Unassembled WGS sequence"/>
</dbReference>
<keyword evidence="1" id="KW-0812">Transmembrane</keyword>
<keyword evidence="3" id="KW-1185">Reference proteome</keyword>
<comment type="caution">
    <text evidence="2">The sequence shown here is derived from an EMBL/GenBank/DDBJ whole genome shotgun (WGS) entry which is preliminary data.</text>
</comment>
<dbReference type="AlphaFoldDB" id="A0A4Z2IKC2"/>
<reference evidence="2 3" key="1">
    <citation type="submission" date="2019-03" db="EMBL/GenBank/DDBJ databases">
        <title>First draft genome of Liparis tanakae, snailfish: a comprehensive survey of snailfish specific genes.</title>
        <authorList>
            <person name="Kim W."/>
            <person name="Song I."/>
            <person name="Jeong J.-H."/>
            <person name="Kim D."/>
            <person name="Kim S."/>
            <person name="Ryu S."/>
            <person name="Song J.Y."/>
            <person name="Lee S.K."/>
        </authorList>
    </citation>
    <scope>NUCLEOTIDE SEQUENCE [LARGE SCALE GENOMIC DNA]</scope>
    <source>
        <tissue evidence="2">Muscle</tissue>
    </source>
</reference>
<protein>
    <submittedName>
        <fullName evidence="2">Uncharacterized protein</fullName>
    </submittedName>
</protein>
<keyword evidence="1" id="KW-1133">Transmembrane helix</keyword>
<accession>A0A4Z2IKC2</accession>
<evidence type="ECO:0000256" key="1">
    <source>
        <dbReference type="SAM" id="Phobius"/>
    </source>
</evidence>
<dbReference type="EMBL" id="SRLO01000078">
    <property type="protein sequence ID" value="TNN77924.1"/>
    <property type="molecule type" value="Genomic_DNA"/>
</dbReference>
<proteinExistence type="predicted"/>
<keyword evidence="1" id="KW-0472">Membrane</keyword>
<sequence>MKRTRLTASVELLPMRFSQLNLWLFSSGVLLAMNALWITRLGVLSKSGPYPEEDTGLTSGQRVSLVWLLTALSAEESITRTAAEQYAPTCG</sequence>
<evidence type="ECO:0000313" key="2">
    <source>
        <dbReference type="EMBL" id="TNN77924.1"/>
    </source>
</evidence>
<evidence type="ECO:0000313" key="3">
    <source>
        <dbReference type="Proteomes" id="UP000314294"/>
    </source>
</evidence>
<feature type="transmembrane region" description="Helical" evidence="1">
    <location>
        <begin position="20"/>
        <end position="38"/>
    </location>
</feature>